<evidence type="ECO:0000256" key="2">
    <source>
        <dbReference type="ARBA" id="ARBA00004370"/>
    </source>
</evidence>
<dbReference type="Pfam" id="PF02518">
    <property type="entry name" value="HATPase_c"/>
    <property type="match status" value="1"/>
</dbReference>
<evidence type="ECO:0000256" key="8">
    <source>
        <dbReference type="ARBA" id="ARBA00022989"/>
    </source>
</evidence>
<dbReference type="Gene3D" id="3.30.565.10">
    <property type="entry name" value="Histidine kinase-like ATPase, C-terminal domain"/>
    <property type="match status" value="1"/>
</dbReference>
<dbReference type="GO" id="GO:0005886">
    <property type="term" value="C:plasma membrane"/>
    <property type="evidence" value="ECO:0007669"/>
    <property type="project" value="TreeGrafter"/>
</dbReference>
<dbReference type="InterPro" id="IPR036890">
    <property type="entry name" value="HATPase_C_sf"/>
</dbReference>
<keyword evidence="5" id="KW-0808">Transferase</keyword>
<dbReference type="InterPro" id="IPR005467">
    <property type="entry name" value="His_kinase_dom"/>
</dbReference>
<proteinExistence type="predicted"/>
<keyword evidence="7 12" id="KW-0418">Kinase</keyword>
<dbReference type="CDD" id="cd00075">
    <property type="entry name" value="HATPase"/>
    <property type="match status" value="1"/>
</dbReference>
<evidence type="ECO:0000256" key="4">
    <source>
        <dbReference type="ARBA" id="ARBA00022553"/>
    </source>
</evidence>
<feature type="domain" description="Histidine kinase" evidence="11">
    <location>
        <begin position="248"/>
        <end position="462"/>
    </location>
</feature>
<feature type="transmembrane region" description="Helical" evidence="10">
    <location>
        <begin position="173"/>
        <end position="192"/>
    </location>
</feature>
<name>A0AAU7KGN0_9GAMM</name>
<comment type="catalytic activity">
    <reaction evidence="1">
        <text>ATP + protein L-histidine = ADP + protein N-phospho-L-histidine.</text>
        <dbReference type="EC" id="2.7.13.3"/>
    </reaction>
</comment>
<evidence type="ECO:0000256" key="7">
    <source>
        <dbReference type="ARBA" id="ARBA00022777"/>
    </source>
</evidence>
<evidence type="ECO:0000256" key="1">
    <source>
        <dbReference type="ARBA" id="ARBA00000085"/>
    </source>
</evidence>
<dbReference type="SMART" id="SM00388">
    <property type="entry name" value="HisKA"/>
    <property type="match status" value="1"/>
</dbReference>
<dbReference type="PRINTS" id="PR00344">
    <property type="entry name" value="BCTRLSENSOR"/>
</dbReference>
<evidence type="ECO:0000256" key="9">
    <source>
        <dbReference type="ARBA" id="ARBA00023136"/>
    </source>
</evidence>
<dbReference type="PANTHER" id="PTHR45436">
    <property type="entry name" value="SENSOR HISTIDINE KINASE YKOH"/>
    <property type="match status" value="1"/>
</dbReference>
<dbReference type="CDD" id="cd00082">
    <property type="entry name" value="HisKA"/>
    <property type="match status" value="1"/>
</dbReference>
<dbReference type="PROSITE" id="PS50109">
    <property type="entry name" value="HIS_KIN"/>
    <property type="match status" value="1"/>
</dbReference>
<dbReference type="Pfam" id="PF08521">
    <property type="entry name" value="2CSK_N"/>
    <property type="match status" value="1"/>
</dbReference>
<dbReference type="InterPro" id="IPR003661">
    <property type="entry name" value="HisK_dim/P_dom"/>
</dbReference>
<feature type="transmembrane region" description="Helical" evidence="10">
    <location>
        <begin position="12"/>
        <end position="33"/>
    </location>
</feature>
<evidence type="ECO:0000256" key="6">
    <source>
        <dbReference type="ARBA" id="ARBA00022692"/>
    </source>
</evidence>
<keyword evidence="6 10" id="KW-0812">Transmembrane</keyword>
<keyword evidence="9 10" id="KW-0472">Membrane</keyword>
<keyword evidence="4" id="KW-0597">Phosphoprotein</keyword>
<dbReference type="SMART" id="SM00387">
    <property type="entry name" value="HATPase_c"/>
    <property type="match status" value="1"/>
</dbReference>
<gene>
    <name evidence="12" type="ORF">NFG58_17180</name>
</gene>
<dbReference type="Gene3D" id="1.10.287.130">
    <property type="match status" value="1"/>
</dbReference>
<dbReference type="InterPro" id="IPR003594">
    <property type="entry name" value="HATPase_dom"/>
</dbReference>
<evidence type="ECO:0000256" key="5">
    <source>
        <dbReference type="ARBA" id="ARBA00022679"/>
    </source>
</evidence>
<dbReference type="GO" id="GO:0000155">
    <property type="term" value="F:phosphorelay sensor kinase activity"/>
    <property type="evidence" value="ECO:0007669"/>
    <property type="project" value="InterPro"/>
</dbReference>
<protein>
    <recommendedName>
        <fullName evidence="3">histidine kinase</fullName>
        <ecNumber evidence="3">2.7.13.3</ecNumber>
    </recommendedName>
</protein>
<dbReference type="Pfam" id="PF00512">
    <property type="entry name" value="HisKA"/>
    <property type="match status" value="1"/>
</dbReference>
<dbReference type="RefSeq" id="WP_348827046.1">
    <property type="nucleotide sequence ID" value="NZ_CP098827.1"/>
</dbReference>
<dbReference type="PANTHER" id="PTHR45436:SF1">
    <property type="entry name" value="SENSOR PROTEIN QSEC"/>
    <property type="match status" value="1"/>
</dbReference>
<dbReference type="InterPro" id="IPR050428">
    <property type="entry name" value="TCS_sensor_his_kinase"/>
</dbReference>
<dbReference type="AlphaFoldDB" id="A0AAU7KGN0"/>
<comment type="subcellular location">
    <subcellularLocation>
        <location evidence="2">Membrane</location>
    </subcellularLocation>
</comment>
<evidence type="ECO:0000256" key="3">
    <source>
        <dbReference type="ARBA" id="ARBA00012438"/>
    </source>
</evidence>
<evidence type="ECO:0000259" key="11">
    <source>
        <dbReference type="PROSITE" id="PS50109"/>
    </source>
</evidence>
<evidence type="ECO:0000313" key="12">
    <source>
        <dbReference type="EMBL" id="XBO70328.1"/>
    </source>
</evidence>
<dbReference type="InterPro" id="IPR004358">
    <property type="entry name" value="Sig_transdc_His_kin-like_C"/>
</dbReference>
<keyword evidence="8 10" id="KW-1133">Transmembrane helix</keyword>
<sequence length="481" mass="52418">MIEVDGSLKRRLGGWLVVTVGVLGLALMVEAWVSSQRAAARAFDAQLQAAALTIAEAVRWQDGIPQVVVPAAALQILATDSQARVFYAVLDDEGRTLSRNWPVDIPTAWQQALDEGGMSRDLTTTLGELRLHAQRVASAGWVTQLPVQVWVGHTLEGRRALARSLFERSLSRFIAMVLLTGVLMGLTMRAALSPLRRLRRQIRGRGADDFSPLATRVPKELHELAQALDHLFARQRQGREDLLRFTADASHQLKTPLAGLKTVSELGLRSSDPDEWRQALMRVHARAEDTSRLAGQLLSLARLRHLDRETALPALDLGELVRDVALDWAARERAAEHDLGLGSLPAEPLKVCVEDWALREALGNLIDNALRYTPTGCEITLHLAREGDWARLSIVDDGPGVADAALATLGQPFQRGGRQDTEGSGLGLAIVDTTARRMGARVQFANRSPQGLEVVLWLPLAKDEQDVTGAFAAGVNPGEST</sequence>
<dbReference type="EMBL" id="CP098827">
    <property type="protein sequence ID" value="XBO70328.1"/>
    <property type="molecule type" value="Genomic_DNA"/>
</dbReference>
<evidence type="ECO:0000256" key="10">
    <source>
        <dbReference type="SAM" id="Phobius"/>
    </source>
</evidence>
<dbReference type="InterPro" id="IPR036097">
    <property type="entry name" value="HisK_dim/P_sf"/>
</dbReference>
<accession>A0AAU7KGN0</accession>
<dbReference type="SUPFAM" id="SSF55874">
    <property type="entry name" value="ATPase domain of HSP90 chaperone/DNA topoisomerase II/histidine kinase"/>
    <property type="match status" value="1"/>
</dbReference>
<organism evidence="12">
    <name type="scientific">Halomonas sp. RT37</name>
    <dbReference type="NCBI Taxonomy" id="2950872"/>
    <lineage>
        <taxon>Bacteria</taxon>
        <taxon>Pseudomonadati</taxon>
        <taxon>Pseudomonadota</taxon>
        <taxon>Gammaproteobacteria</taxon>
        <taxon>Oceanospirillales</taxon>
        <taxon>Halomonadaceae</taxon>
        <taxon>Halomonas</taxon>
    </lineage>
</organism>
<dbReference type="EC" id="2.7.13.3" evidence="3"/>
<dbReference type="InterPro" id="IPR013727">
    <property type="entry name" value="2CSK_N"/>
</dbReference>
<dbReference type="SUPFAM" id="SSF47384">
    <property type="entry name" value="Homodimeric domain of signal transducing histidine kinase"/>
    <property type="match status" value="1"/>
</dbReference>
<reference evidence="12" key="1">
    <citation type="submission" date="2022-06" db="EMBL/GenBank/DDBJ databases">
        <title>A novel DMS-producing enzyme.</title>
        <authorList>
            <person name="Zhang Y."/>
        </authorList>
    </citation>
    <scope>NUCLEOTIDE SEQUENCE</scope>
    <source>
        <strain evidence="12">RT37</strain>
    </source>
</reference>